<proteinExistence type="predicted"/>
<evidence type="ECO:0000256" key="1">
    <source>
        <dbReference type="SAM" id="MobiDB-lite"/>
    </source>
</evidence>
<reference evidence="2 3" key="1">
    <citation type="submission" date="2019-06" db="EMBL/GenBank/DDBJ databases">
        <title>Genomic Encyclopedia of Type Strains, Phase IV (KMG-V): Genome sequencing to study the core and pangenomes of soil and plant-associated prokaryotes.</title>
        <authorList>
            <person name="Whitman W."/>
        </authorList>
    </citation>
    <scope>NUCLEOTIDE SEQUENCE [LARGE SCALE GENOMIC DNA]</scope>
    <source>
        <strain evidence="2 3">BR 510</strain>
    </source>
</reference>
<dbReference type="AlphaFoldDB" id="A0A560D4L7"/>
<comment type="caution">
    <text evidence="2">The sequence shown here is derived from an EMBL/GenBank/DDBJ whole genome shotgun (WGS) entry which is preliminary data.</text>
</comment>
<name>A0A560D4L7_9BRAD</name>
<gene>
    <name evidence="2" type="ORF">FBZ96_11219</name>
</gene>
<sequence>MPGLAGRRWPLLFSYWWLESEDAGAEGTDEAIEPLRDTREESRNCLANDSEQASSHTVKSALLMDVSGFLATLTRRSANEDLI</sequence>
<dbReference type="EMBL" id="VITK01000012">
    <property type="protein sequence ID" value="TWA92013.1"/>
    <property type="molecule type" value="Genomic_DNA"/>
</dbReference>
<feature type="compositionally biased region" description="Basic and acidic residues" evidence="1">
    <location>
        <begin position="33"/>
        <end position="43"/>
    </location>
</feature>
<feature type="compositionally biased region" description="Acidic residues" evidence="1">
    <location>
        <begin position="23"/>
        <end position="32"/>
    </location>
</feature>
<keyword evidence="3" id="KW-1185">Reference proteome</keyword>
<dbReference type="Proteomes" id="UP000319949">
    <property type="component" value="Unassembled WGS sequence"/>
</dbReference>
<evidence type="ECO:0000313" key="2">
    <source>
        <dbReference type="EMBL" id="TWA92013.1"/>
    </source>
</evidence>
<organism evidence="2 3">
    <name type="scientific">Bradyrhizobium stylosanthis</name>
    <dbReference type="NCBI Taxonomy" id="1803665"/>
    <lineage>
        <taxon>Bacteria</taxon>
        <taxon>Pseudomonadati</taxon>
        <taxon>Pseudomonadota</taxon>
        <taxon>Alphaproteobacteria</taxon>
        <taxon>Hyphomicrobiales</taxon>
        <taxon>Nitrobacteraceae</taxon>
        <taxon>Bradyrhizobium</taxon>
    </lineage>
</organism>
<feature type="region of interest" description="Disordered" evidence="1">
    <location>
        <begin position="23"/>
        <end position="52"/>
    </location>
</feature>
<protein>
    <submittedName>
        <fullName evidence="2">Uncharacterized protein</fullName>
    </submittedName>
</protein>
<evidence type="ECO:0000313" key="3">
    <source>
        <dbReference type="Proteomes" id="UP000319949"/>
    </source>
</evidence>
<accession>A0A560D4L7</accession>